<dbReference type="Proteomes" id="UP000231183">
    <property type="component" value="Unassembled WGS sequence"/>
</dbReference>
<evidence type="ECO:0000313" key="1">
    <source>
        <dbReference type="EMBL" id="PIT87301.1"/>
    </source>
</evidence>
<accession>A0A2M6W3E2</accession>
<sequence length="456" mass="51077">MSKLKLLAIITLLVFILSAPRTVFGFSSLGEIRNYYSNRGLSGSGMEQEAIDNYLNEVRQRDQVARDQVASESERALRLYNIKLDYFYELDSIGKQIKDISGVSDFNACYVKSSDCIVSQRIDNPQEVPVDIFISYIPHKEKCINFLTQCLSAPKITVESEQSVYNKKCQDKLGSNSYAIVGSNSYSCYCNEGYTELNSQCITIDNACKLTRGQHSYYRGVNDANGKYSCDCEAVYKWNEGQTICILDDKDGDCKRAYGPYSNWTGSGRECGCASGYVWNESQTQCVLKSNCDIPNVLDGNNCITPDQLCSKYYGVNSRASNNRDESGKITCDCKEGYEWHEGKSCVFSAPELVTKEGVAPEAKQLSVTFPTKPITTPAVETKQPAAFVISSIPSREEEITITTMSKVLSPMEKEKTIVNPDDVGKKSRPSSLVENVDRLVKNFFRRIFRRFKIGN</sequence>
<name>A0A2M6W3E2_9BACT</name>
<proteinExistence type="predicted"/>
<evidence type="ECO:0008006" key="3">
    <source>
        <dbReference type="Google" id="ProtNLM"/>
    </source>
</evidence>
<comment type="caution">
    <text evidence="1">The sequence shown here is derived from an EMBL/GenBank/DDBJ whole genome shotgun (WGS) entry which is preliminary data.</text>
</comment>
<evidence type="ECO:0000313" key="2">
    <source>
        <dbReference type="Proteomes" id="UP000231183"/>
    </source>
</evidence>
<protein>
    <recommendedName>
        <fullName evidence="3">EGF-like domain-containing protein</fullName>
    </recommendedName>
</protein>
<organism evidence="1 2">
    <name type="scientific">Candidatus Magasanikbacteria bacterium CG10_big_fil_rev_8_21_14_0_10_40_10</name>
    <dbReference type="NCBI Taxonomy" id="1974648"/>
    <lineage>
        <taxon>Bacteria</taxon>
        <taxon>Candidatus Magasanikiibacteriota</taxon>
    </lineage>
</organism>
<dbReference type="EMBL" id="PFBX01000040">
    <property type="protein sequence ID" value="PIT87301.1"/>
    <property type="molecule type" value="Genomic_DNA"/>
</dbReference>
<gene>
    <name evidence="1" type="ORF">COU31_03655</name>
</gene>
<dbReference type="Gene3D" id="2.90.20.10">
    <property type="entry name" value="Plasmodium vivax P25 domain"/>
    <property type="match status" value="1"/>
</dbReference>
<reference evidence="2" key="1">
    <citation type="submission" date="2017-09" db="EMBL/GenBank/DDBJ databases">
        <title>Depth-based differentiation of microbial function through sediment-hosted aquifers and enrichment of novel symbionts in the deep terrestrial subsurface.</title>
        <authorList>
            <person name="Probst A.J."/>
            <person name="Ladd B."/>
            <person name="Jarett J.K."/>
            <person name="Geller-Mcgrath D.E."/>
            <person name="Sieber C.M.K."/>
            <person name="Emerson J.B."/>
            <person name="Anantharaman K."/>
            <person name="Thomas B.C."/>
            <person name="Malmstrom R."/>
            <person name="Stieglmeier M."/>
            <person name="Klingl A."/>
            <person name="Woyke T."/>
            <person name="Ryan C.M."/>
            <person name="Banfield J.F."/>
        </authorList>
    </citation>
    <scope>NUCLEOTIDE SEQUENCE [LARGE SCALE GENOMIC DNA]</scope>
</reference>
<dbReference type="AlphaFoldDB" id="A0A2M6W3E2"/>